<accession>A0A2I0VTJ9</accession>
<dbReference type="PANTHER" id="PTHR46631:SF4">
    <property type="entry name" value="OS06G0359400 PROTEIN"/>
    <property type="match status" value="1"/>
</dbReference>
<keyword evidence="4" id="KW-1185">Reference proteome</keyword>
<dbReference type="EMBL" id="KZ503248">
    <property type="protein sequence ID" value="PKU66742.1"/>
    <property type="molecule type" value="Genomic_DNA"/>
</dbReference>
<dbReference type="Proteomes" id="UP000233837">
    <property type="component" value="Unassembled WGS sequence"/>
</dbReference>
<keyword evidence="3" id="KW-0689">Ribosomal protein</keyword>
<feature type="transmembrane region" description="Helical" evidence="2">
    <location>
        <begin position="148"/>
        <end position="168"/>
    </location>
</feature>
<keyword evidence="3" id="KW-0687">Ribonucleoprotein</keyword>
<reference evidence="3 4" key="2">
    <citation type="journal article" date="2017" name="Nature">
        <title>The Apostasia genome and the evolution of orchids.</title>
        <authorList>
            <person name="Zhang G.Q."/>
            <person name="Liu K.W."/>
            <person name="Li Z."/>
            <person name="Lohaus R."/>
            <person name="Hsiao Y.Y."/>
            <person name="Niu S.C."/>
            <person name="Wang J.Y."/>
            <person name="Lin Y.C."/>
            <person name="Xu Q."/>
            <person name="Chen L.J."/>
            <person name="Yoshida K."/>
            <person name="Fujiwara S."/>
            <person name="Wang Z.W."/>
            <person name="Zhang Y.Q."/>
            <person name="Mitsuda N."/>
            <person name="Wang M."/>
            <person name="Liu G.H."/>
            <person name="Pecoraro L."/>
            <person name="Huang H.X."/>
            <person name="Xiao X.J."/>
            <person name="Lin M."/>
            <person name="Wu X.Y."/>
            <person name="Wu W.L."/>
            <person name="Chen Y.Y."/>
            <person name="Chang S.B."/>
            <person name="Sakamoto S."/>
            <person name="Ohme-Takagi M."/>
            <person name="Yagi M."/>
            <person name="Zeng S.J."/>
            <person name="Shen C.Y."/>
            <person name="Yeh C.M."/>
            <person name="Luo Y.B."/>
            <person name="Tsai W.C."/>
            <person name="Van de Peer Y."/>
            <person name="Liu Z.J."/>
        </authorList>
    </citation>
    <scope>NUCLEOTIDE SEQUENCE [LARGE SCALE GENOMIC DNA]</scope>
    <source>
        <tissue evidence="3">The whole plant</tissue>
    </source>
</reference>
<feature type="compositionally biased region" description="Basic and acidic residues" evidence="1">
    <location>
        <begin position="1"/>
        <end position="13"/>
    </location>
</feature>
<evidence type="ECO:0000313" key="4">
    <source>
        <dbReference type="Proteomes" id="UP000233837"/>
    </source>
</evidence>
<proteinExistence type="predicted"/>
<keyword evidence="2" id="KW-0472">Membrane</keyword>
<keyword evidence="2" id="KW-1133">Transmembrane helix</keyword>
<feature type="transmembrane region" description="Helical" evidence="2">
    <location>
        <begin position="112"/>
        <end position="136"/>
    </location>
</feature>
<gene>
    <name evidence="3" type="primary">RPL18AA</name>
    <name evidence="3" type="ORF">MA16_Dca014161</name>
</gene>
<name>A0A2I0VTJ9_9ASPA</name>
<evidence type="ECO:0000256" key="1">
    <source>
        <dbReference type="SAM" id="MobiDB-lite"/>
    </source>
</evidence>
<dbReference type="PANTHER" id="PTHR46631">
    <property type="entry name" value="60S RIBOSOMAL PROTEIN L18A-LIKE"/>
    <property type="match status" value="1"/>
</dbReference>
<feature type="compositionally biased region" description="Pro residues" evidence="1">
    <location>
        <begin position="18"/>
        <end position="32"/>
    </location>
</feature>
<sequence>MSEETEGKRRETGEMDPYPQPKPGPTGLPLPTSPLAVSGTYHPGATAAYPPPASGVYPPVSAASFPPPPVQVPYPTGPPYYTQSYEINPGDAATIAQTTAIKIERLPCWGLGFGWFLFIIGFFLAAIPWYVGAFIILFIEVDYREKPGYIACSIASVIAAVAAFFGLIQEASRW</sequence>
<feature type="region of interest" description="Disordered" evidence="1">
    <location>
        <begin position="1"/>
        <end position="35"/>
    </location>
</feature>
<evidence type="ECO:0000313" key="3">
    <source>
        <dbReference type="EMBL" id="PKU66742.1"/>
    </source>
</evidence>
<protein>
    <submittedName>
        <fullName evidence="3">60S ribosomal protein L18a-1</fullName>
    </submittedName>
</protein>
<organism evidence="3 4">
    <name type="scientific">Dendrobium catenatum</name>
    <dbReference type="NCBI Taxonomy" id="906689"/>
    <lineage>
        <taxon>Eukaryota</taxon>
        <taxon>Viridiplantae</taxon>
        <taxon>Streptophyta</taxon>
        <taxon>Embryophyta</taxon>
        <taxon>Tracheophyta</taxon>
        <taxon>Spermatophyta</taxon>
        <taxon>Magnoliopsida</taxon>
        <taxon>Liliopsida</taxon>
        <taxon>Asparagales</taxon>
        <taxon>Orchidaceae</taxon>
        <taxon>Epidendroideae</taxon>
        <taxon>Malaxideae</taxon>
        <taxon>Dendrobiinae</taxon>
        <taxon>Dendrobium</taxon>
    </lineage>
</organism>
<dbReference type="InterPro" id="IPR044804">
    <property type="entry name" value="Ribosomal_eL20z-like"/>
</dbReference>
<evidence type="ECO:0000256" key="2">
    <source>
        <dbReference type="SAM" id="Phobius"/>
    </source>
</evidence>
<dbReference type="AlphaFoldDB" id="A0A2I0VTJ9"/>
<reference evidence="3 4" key="1">
    <citation type="journal article" date="2016" name="Sci. Rep.">
        <title>The Dendrobium catenatum Lindl. genome sequence provides insights into polysaccharide synthase, floral development and adaptive evolution.</title>
        <authorList>
            <person name="Zhang G.Q."/>
            <person name="Xu Q."/>
            <person name="Bian C."/>
            <person name="Tsai W.C."/>
            <person name="Yeh C.M."/>
            <person name="Liu K.W."/>
            <person name="Yoshida K."/>
            <person name="Zhang L.S."/>
            <person name="Chang S.B."/>
            <person name="Chen F."/>
            <person name="Shi Y."/>
            <person name="Su Y.Y."/>
            <person name="Zhang Y.Q."/>
            <person name="Chen L.J."/>
            <person name="Yin Y."/>
            <person name="Lin M."/>
            <person name="Huang H."/>
            <person name="Deng H."/>
            <person name="Wang Z.W."/>
            <person name="Zhu S.L."/>
            <person name="Zhao X."/>
            <person name="Deng C."/>
            <person name="Niu S.C."/>
            <person name="Huang J."/>
            <person name="Wang M."/>
            <person name="Liu G.H."/>
            <person name="Yang H.J."/>
            <person name="Xiao X.J."/>
            <person name="Hsiao Y.Y."/>
            <person name="Wu W.L."/>
            <person name="Chen Y.Y."/>
            <person name="Mitsuda N."/>
            <person name="Ohme-Takagi M."/>
            <person name="Luo Y.B."/>
            <person name="Van de Peer Y."/>
            <person name="Liu Z.J."/>
        </authorList>
    </citation>
    <scope>NUCLEOTIDE SEQUENCE [LARGE SCALE GENOMIC DNA]</scope>
    <source>
        <tissue evidence="3">The whole plant</tissue>
    </source>
</reference>
<keyword evidence="2" id="KW-0812">Transmembrane</keyword>
<dbReference type="GO" id="GO:0005840">
    <property type="term" value="C:ribosome"/>
    <property type="evidence" value="ECO:0007669"/>
    <property type="project" value="UniProtKB-KW"/>
</dbReference>